<dbReference type="Pfam" id="PF07510">
    <property type="entry name" value="GmrSD_C"/>
    <property type="match status" value="1"/>
</dbReference>
<dbReference type="AlphaFoldDB" id="X0V2X9"/>
<protein>
    <recommendedName>
        <fullName evidence="1">GmrSD restriction endonucleases C-terminal domain-containing protein</fullName>
    </recommendedName>
</protein>
<evidence type="ECO:0000259" key="1">
    <source>
        <dbReference type="Pfam" id="PF07510"/>
    </source>
</evidence>
<reference evidence="2" key="1">
    <citation type="journal article" date="2014" name="Front. Microbiol.">
        <title>High frequency of phylogenetically diverse reductive dehalogenase-homologous genes in deep subseafloor sedimentary metagenomes.</title>
        <authorList>
            <person name="Kawai M."/>
            <person name="Futagami T."/>
            <person name="Toyoda A."/>
            <person name="Takaki Y."/>
            <person name="Nishi S."/>
            <person name="Hori S."/>
            <person name="Arai W."/>
            <person name="Tsubouchi T."/>
            <person name="Morono Y."/>
            <person name="Uchiyama I."/>
            <person name="Ito T."/>
            <person name="Fujiyama A."/>
            <person name="Inagaki F."/>
            <person name="Takami H."/>
        </authorList>
    </citation>
    <scope>NUCLEOTIDE SEQUENCE</scope>
    <source>
        <strain evidence="2">Expedition CK06-06</strain>
    </source>
</reference>
<dbReference type="PANTHER" id="PTHR35149:SF2">
    <property type="entry name" value="DUF262 DOMAIN-CONTAINING PROTEIN"/>
    <property type="match status" value="1"/>
</dbReference>
<name>X0V2X9_9ZZZZ</name>
<accession>X0V2X9</accession>
<comment type="caution">
    <text evidence="2">The sequence shown here is derived from an EMBL/GenBank/DDBJ whole genome shotgun (WGS) entry which is preliminary data.</text>
</comment>
<dbReference type="InterPro" id="IPR011089">
    <property type="entry name" value="GmrSD_C"/>
</dbReference>
<proteinExistence type="predicted"/>
<evidence type="ECO:0000313" key="2">
    <source>
        <dbReference type="EMBL" id="GAG12459.1"/>
    </source>
</evidence>
<feature type="non-terminal residue" evidence="2">
    <location>
        <position position="1"/>
    </location>
</feature>
<dbReference type="EMBL" id="BARS01026175">
    <property type="protein sequence ID" value="GAG12459.1"/>
    <property type="molecule type" value="Genomic_DNA"/>
</dbReference>
<sequence length="102" mass="12046">ISAEHILPQNPKHDSQWEKDFSDKERIDLTDKIGNLVLISRRKNSSQGQSDFELKKKKYFENNIELFRNSVRVLTNNSKWSPIELNANHVNVIAKIENHYRK</sequence>
<dbReference type="PANTHER" id="PTHR35149">
    <property type="entry name" value="SLL5132 PROTEIN"/>
    <property type="match status" value="1"/>
</dbReference>
<gene>
    <name evidence="2" type="ORF">S01H1_41280</name>
</gene>
<feature type="domain" description="GmrSD restriction endonucleases C-terminal" evidence="1">
    <location>
        <begin position="3"/>
        <end position="90"/>
    </location>
</feature>
<organism evidence="2">
    <name type="scientific">marine sediment metagenome</name>
    <dbReference type="NCBI Taxonomy" id="412755"/>
    <lineage>
        <taxon>unclassified sequences</taxon>
        <taxon>metagenomes</taxon>
        <taxon>ecological metagenomes</taxon>
    </lineage>
</organism>